<evidence type="ECO:0000256" key="1">
    <source>
        <dbReference type="SAM" id="Coils"/>
    </source>
</evidence>
<organism evidence="2 3">
    <name type="scientific">Roseinatronobacter thiooxidans</name>
    <dbReference type="NCBI Taxonomy" id="121821"/>
    <lineage>
        <taxon>Bacteria</taxon>
        <taxon>Pseudomonadati</taxon>
        <taxon>Pseudomonadota</taxon>
        <taxon>Alphaproteobacteria</taxon>
        <taxon>Rhodobacterales</taxon>
        <taxon>Paracoccaceae</taxon>
        <taxon>Roseinatronobacter</taxon>
    </lineage>
</organism>
<sequence>MPAGGGIHRISSRMVEPVRAAHPEIAPAVAAAHSFLGSIKSIEGDTAALARSTLAERAEVIAEIEQERAVSHADIADQRAELAREKAALDEKEADLKEKWIKADRLLQVLQPLIHSLAACTDI</sequence>
<keyword evidence="3" id="KW-1185">Reference proteome</keyword>
<proteinExistence type="predicted"/>
<protein>
    <submittedName>
        <fullName evidence="2">Uncharacterized protein</fullName>
    </submittedName>
</protein>
<evidence type="ECO:0000313" key="3">
    <source>
        <dbReference type="Proteomes" id="UP000249364"/>
    </source>
</evidence>
<dbReference type="EMBL" id="QKZQ01000053">
    <property type="protein sequence ID" value="PZX35802.1"/>
    <property type="molecule type" value="Genomic_DNA"/>
</dbReference>
<dbReference type="AlphaFoldDB" id="A0A2W7RCT7"/>
<feature type="coiled-coil region" evidence="1">
    <location>
        <begin position="72"/>
        <end position="99"/>
    </location>
</feature>
<accession>A0A2W7RCT7</accession>
<gene>
    <name evidence="2" type="ORF">LY56_03590</name>
</gene>
<comment type="caution">
    <text evidence="2">The sequence shown here is derived from an EMBL/GenBank/DDBJ whole genome shotgun (WGS) entry which is preliminary data.</text>
</comment>
<evidence type="ECO:0000313" key="2">
    <source>
        <dbReference type="EMBL" id="PZX35802.1"/>
    </source>
</evidence>
<dbReference type="Proteomes" id="UP000249364">
    <property type="component" value="Unassembled WGS sequence"/>
</dbReference>
<reference evidence="2 3" key="1">
    <citation type="submission" date="2018-06" db="EMBL/GenBank/DDBJ databases">
        <title>Genomic Encyclopedia of Archaeal and Bacterial Type Strains, Phase II (KMG-II): from individual species to whole genera.</title>
        <authorList>
            <person name="Goeker M."/>
        </authorList>
    </citation>
    <scope>NUCLEOTIDE SEQUENCE [LARGE SCALE GENOMIC DNA]</scope>
    <source>
        <strain evidence="2 3">DSM 13087</strain>
    </source>
</reference>
<keyword evidence="1" id="KW-0175">Coiled coil</keyword>
<name>A0A2W7RCT7_9RHOB</name>